<feature type="region of interest" description="Disordered" evidence="1">
    <location>
        <begin position="78"/>
        <end position="110"/>
    </location>
</feature>
<evidence type="ECO:0000313" key="2">
    <source>
        <dbReference type="EMBL" id="KDR75128.1"/>
    </source>
</evidence>
<dbReference type="AlphaFoldDB" id="A0A067T7Z7"/>
<evidence type="ECO:0000256" key="1">
    <source>
        <dbReference type="SAM" id="MobiDB-lite"/>
    </source>
</evidence>
<accession>A0A067T7Z7</accession>
<name>A0A067T7Z7_GALM3</name>
<protein>
    <submittedName>
        <fullName evidence="2">Uncharacterized protein</fullName>
    </submittedName>
</protein>
<gene>
    <name evidence="2" type="ORF">GALMADRAFT_249043</name>
</gene>
<keyword evidence="3" id="KW-1185">Reference proteome</keyword>
<dbReference type="HOGENOM" id="CLU_1468388_0_0_1"/>
<dbReference type="OrthoDB" id="3061550at2759"/>
<dbReference type="EMBL" id="KL142381">
    <property type="protein sequence ID" value="KDR75128.1"/>
    <property type="molecule type" value="Genomic_DNA"/>
</dbReference>
<reference evidence="3" key="1">
    <citation type="journal article" date="2014" name="Proc. Natl. Acad. Sci. U.S.A.">
        <title>Extensive sampling of basidiomycete genomes demonstrates inadequacy of the white-rot/brown-rot paradigm for wood decay fungi.</title>
        <authorList>
            <person name="Riley R."/>
            <person name="Salamov A.A."/>
            <person name="Brown D.W."/>
            <person name="Nagy L.G."/>
            <person name="Floudas D."/>
            <person name="Held B.W."/>
            <person name="Levasseur A."/>
            <person name="Lombard V."/>
            <person name="Morin E."/>
            <person name="Otillar R."/>
            <person name="Lindquist E.A."/>
            <person name="Sun H."/>
            <person name="LaButti K.M."/>
            <person name="Schmutz J."/>
            <person name="Jabbour D."/>
            <person name="Luo H."/>
            <person name="Baker S.E."/>
            <person name="Pisabarro A.G."/>
            <person name="Walton J.D."/>
            <person name="Blanchette R.A."/>
            <person name="Henrissat B."/>
            <person name="Martin F."/>
            <person name="Cullen D."/>
            <person name="Hibbett D.S."/>
            <person name="Grigoriev I.V."/>
        </authorList>
    </citation>
    <scope>NUCLEOTIDE SEQUENCE [LARGE SCALE GENOMIC DNA]</scope>
    <source>
        <strain evidence="3">CBS 339.88</strain>
    </source>
</reference>
<dbReference type="Proteomes" id="UP000027222">
    <property type="component" value="Unassembled WGS sequence"/>
</dbReference>
<evidence type="ECO:0000313" key="3">
    <source>
        <dbReference type="Proteomes" id="UP000027222"/>
    </source>
</evidence>
<feature type="compositionally biased region" description="Polar residues" evidence="1">
    <location>
        <begin position="94"/>
        <end position="104"/>
    </location>
</feature>
<proteinExistence type="predicted"/>
<organism evidence="2 3">
    <name type="scientific">Galerina marginata (strain CBS 339.88)</name>
    <dbReference type="NCBI Taxonomy" id="685588"/>
    <lineage>
        <taxon>Eukaryota</taxon>
        <taxon>Fungi</taxon>
        <taxon>Dikarya</taxon>
        <taxon>Basidiomycota</taxon>
        <taxon>Agaricomycotina</taxon>
        <taxon>Agaricomycetes</taxon>
        <taxon>Agaricomycetidae</taxon>
        <taxon>Agaricales</taxon>
        <taxon>Agaricineae</taxon>
        <taxon>Strophariaceae</taxon>
        <taxon>Galerina</taxon>
    </lineage>
</organism>
<sequence>MRYDSVPTVTVSNMVPLNDMVMPQEISLDLSLRKKIVIRPLLQRNALSSVRPSSKPLVVGTSIFSRKYSERSVVATPNINSKAKDPPKAVQKQLAVTSRSTTPPKRSRVSDTARVAKLGKAKEAMTQAFLGKRCQMLAVQKPVSNFVSTVALSNEGSSLSQFSEEYAKCGCNINGRPQCQRCRFLRLTDRFCNLVNAQCEKWNMQM</sequence>